<dbReference type="Gene3D" id="3.90.550.10">
    <property type="entry name" value="Spore Coat Polysaccharide Biosynthesis Protein SpsA, Chain A"/>
    <property type="match status" value="1"/>
</dbReference>
<dbReference type="GO" id="GO:0016758">
    <property type="term" value="F:hexosyltransferase activity"/>
    <property type="evidence" value="ECO:0007669"/>
    <property type="project" value="UniProtKB-ARBA"/>
</dbReference>
<dbReference type="STRING" id="1169540.A0A0G4FM31"/>
<dbReference type="Pfam" id="PF00535">
    <property type="entry name" value="Glycos_transf_2"/>
    <property type="match status" value="1"/>
</dbReference>
<proteinExistence type="predicted"/>
<organism evidence="2 3">
    <name type="scientific">Vitrella brassicaformis (strain CCMP3155)</name>
    <dbReference type="NCBI Taxonomy" id="1169540"/>
    <lineage>
        <taxon>Eukaryota</taxon>
        <taxon>Sar</taxon>
        <taxon>Alveolata</taxon>
        <taxon>Colpodellida</taxon>
        <taxon>Vitrellaceae</taxon>
        <taxon>Vitrella</taxon>
    </lineage>
</organism>
<dbReference type="OrthoDB" id="206708at2759"/>
<name>A0A0G4FM31_VITBC</name>
<accession>A0A0G4FM31</accession>
<dbReference type="InParanoid" id="A0A0G4FM31"/>
<dbReference type="OMA" id="GWPEDYD"/>
<reference evidence="2 3" key="1">
    <citation type="submission" date="2014-11" db="EMBL/GenBank/DDBJ databases">
        <authorList>
            <person name="Zhu J."/>
            <person name="Qi W."/>
            <person name="Song R."/>
        </authorList>
    </citation>
    <scope>NUCLEOTIDE SEQUENCE [LARGE SCALE GENOMIC DNA]</scope>
</reference>
<evidence type="ECO:0000313" key="3">
    <source>
        <dbReference type="Proteomes" id="UP000041254"/>
    </source>
</evidence>
<dbReference type="InterPro" id="IPR001173">
    <property type="entry name" value="Glyco_trans_2-like"/>
</dbReference>
<dbReference type="PhylomeDB" id="A0A0G4FM31"/>
<dbReference type="EMBL" id="CDMY01000456">
    <property type="protein sequence ID" value="CEM14579.1"/>
    <property type="molecule type" value="Genomic_DNA"/>
</dbReference>
<sequence>MGDDVEVSIIVPIKNGEAFLDELFESIVAQTALRHLSIEVVLYNDCSTDGTAGMITQWVPRLQEAGLRTTASHNTDGHSGGVGCAKNRAVALSRGRFLCFQDADDIMKNERIEKQHAAAQHLQWSIVGSRFERWPPGSTGRYAEWLNSLGPESVYTQRFRECPVAMPTWFCHRQVFDRVGGFTDAERAAPEDLIFLYQHLRQGGGLHVVDQCLLTYRYHPECTSFRVDARDIWDVRVREFELCVLDHWRAFGIWNVGREGKRLLRSLSLNNRRKVHAFYDVDPVKLARVVYVDKDDNNRRIPILHWTALRAMTRTRPPSSPSAEPPPLVTPEGKVNVGALKLVTCVKYMLTGGEFESYLSSLELEEGVDYFHFS</sequence>
<gene>
    <name evidence="2" type="ORF">Vbra_21391</name>
</gene>
<evidence type="ECO:0000313" key="2">
    <source>
        <dbReference type="EMBL" id="CEM14579.1"/>
    </source>
</evidence>
<dbReference type="VEuPathDB" id="CryptoDB:Vbra_21391"/>
<dbReference type="InterPro" id="IPR029044">
    <property type="entry name" value="Nucleotide-diphossugar_trans"/>
</dbReference>
<dbReference type="PANTHER" id="PTHR22916">
    <property type="entry name" value="GLYCOSYLTRANSFERASE"/>
    <property type="match status" value="1"/>
</dbReference>
<dbReference type="Proteomes" id="UP000041254">
    <property type="component" value="Unassembled WGS sequence"/>
</dbReference>
<protein>
    <recommendedName>
        <fullName evidence="1">Glycosyltransferase 2-like domain-containing protein</fullName>
    </recommendedName>
</protein>
<dbReference type="AlphaFoldDB" id="A0A0G4FM31"/>
<keyword evidence="3" id="KW-1185">Reference proteome</keyword>
<dbReference type="SUPFAM" id="SSF53448">
    <property type="entry name" value="Nucleotide-diphospho-sugar transferases"/>
    <property type="match status" value="1"/>
</dbReference>
<feature type="domain" description="Glycosyltransferase 2-like" evidence="1">
    <location>
        <begin position="8"/>
        <end position="144"/>
    </location>
</feature>
<dbReference type="PANTHER" id="PTHR22916:SF3">
    <property type="entry name" value="UDP-GLCNAC:BETAGAL BETA-1,3-N-ACETYLGLUCOSAMINYLTRANSFERASE-LIKE PROTEIN 1"/>
    <property type="match status" value="1"/>
</dbReference>
<evidence type="ECO:0000259" key="1">
    <source>
        <dbReference type="Pfam" id="PF00535"/>
    </source>
</evidence>